<name>A0ABX6TKL5_9SPHI</name>
<dbReference type="RefSeq" id="WP_167293035.1">
    <property type="nucleotide sequence ID" value="NZ_CP061171.1"/>
</dbReference>
<proteinExistence type="predicted"/>
<keyword evidence="1" id="KW-0812">Transmembrane</keyword>
<accession>A0ABX6TKL5</accession>
<keyword evidence="1" id="KW-1133">Transmembrane helix</keyword>
<keyword evidence="1" id="KW-0472">Membrane</keyword>
<feature type="transmembrane region" description="Helical" evidence="1">
    <location>
        <begin position="7"/>
        <end position="25"/>
    </location>
</feature>
<feature type="transmembrane region" description="Helical" evidence="1">
    <location>
        <begin position="169"/>
        <end position="189"/>
    </location>
</feature>
<dbReference type="Proteomes" id="UP000516439">
    <property type="component" value="Chromosome"/>
</dbReference>
<protein>
    <recommendedName>
        <fullName evidence="4">DUF3592 domain-containing protein</fullName>
    </recommendedName>
</protein>
<evidence type="ECO:0000313" key="2">
    <source>
        <dbReference type="EMBL" id="QNR85227.1"/>
    </source>
</evidence>
<organism evidence="2 3">
    <name type="scientific">Pedobacter riviphilus</name>
    <dbReference type="NCBI Taxonomy" id="2766984"/>
    <lineage>
        <taxon>Bacteria</taxon>
        <taxon>Pseudomonadati</taxon>
        <taxon>Bacteroidota</taxon>
        <taxon>Sphingobacteriia</taxon>
        <taxon>Sphingobacteriales</taxon>
        <taxon>Sphingobacteriaceae</taxon>
        <taxon>Pedobacter</taxon>
    </lineage>
</organism>
<keyword evidence="3" id="KW-1185">Reference proteome</keyword>
<evidence type="ECO:0000313" key="3">
    <source>
        <dbReference type="Proteomes" id="UP000516439"/>
    </source>
</evidence>
<gene>
    <name evidence="2" type="ORF">H9N25_01625</name>
</gene>
<dbReference type="EMBL" id="CP061171">
    <property type="protein sequence ID" value="QNR85227.1"/>
    <property type="molecule type" value="Genomic_DNA"/>
</dbReference>
<reference evidence="2 3" key="1">
    <citation type="submission" date="2020-09" db="EMBL/GenBank/DDBJ databases">
        <title>Pedobacter sp. SW-16 isolated from soil near Yeocheon.</title>
        <authorList>
            <person name="Im H.S."/>
            <person name="Joung Y."/>
            <person name="Lee S.-S."/>
        </authorList>
    </citation>
    <scope>NUCLEOTIDE SEQUENCE [LARGE SCALE GENOMIC DNA]</scope>
    <source>
        <strain evidence="2 3">SW-16</strain>
    </source>
</reference>
<evidence type="ECO:0000256" key="1">
    <source>
        <dbReference type="SAM" id="Phobius"/>
    </source>
</evidence>
<feature type="transmembrane region" description="Helical" evidence="1">
    <location>
        <begin position="209"/>
        <end position="228"/>
    </location>
</feature>
<sequence>MRGFSIFWIIYMLFFAIPFPMLIYYNTKDDSVSNLMGENPWYPLSMLAISVLLWAILLIGYYQKWVIRTFSIKRNIEKLKITGEPREAKILESSKIYKRGAAYDTYELILRFKNLRGSTIMHKTTVNDAKPYERRYETGKTVGILLDKEVNKVPYFIFATTEVSIKKMIIFLTNLAWLIFTSIVVGYYVYSYHLESRGMGWRFMGISHPLLTCAFMLLVYRVFGTFIAHKFTSKPSQLYLIKFKGTHTTARVLKVSQSGTYINEQPMINFELEFTDDFNHKHRANIKKVVDLLDLDSVRQEYYSIFYLKEDPQKIAFEKDLNELKGEF</sequence>
<evidence type="ECO:0008006" key="4">
    <source>
        <dbReference type="Google" id="ProtNLM"/>
    </source>
</evidence>
<feature type="transmembrane region" description="Helical" evidence="1">
    <location>
        <begin position="41"/>
        <end position="62"/>
    </location>
</feature>